<keyword evidence="5" id="KW-0808">Transferase</keyword>
<dbReference type="Pfam" id="PF02578">
    <property type="entry name" value="Cu-oxidase_4"/>
    <property type="match status" value="1"/>
</dbReference>
<dbReference type="NCBIfam" id="TIGR00726">
    <property type="entry name" value="peptidoglycan editing factor PgeF"/>
    <property type="match status" value="1"/>
</dbReference>
<evidence type="ECO:0000256" key="6">
    <source>
        <dbReference type="ARBA" id="ARBA00022723"/>
    </source>
</evidence>
<dbReference type="CDD" id="cd16833">
    <property type="entry name" value="YfiH"/>
    <property type="match status" value="1"/>
</dbReference>
<comment type="function">
    <text evidence="3">Purine nucleoside enzyme that catalyzes the phosphorolysis of adenosine and inosine nucleosides, yielding D-ribose 1-phosphate and the respective free bases, adenine and hypoxanthine. Also catalyzes the phosphorolysis of S-methyl-5'-thioadenosine into adenine and S-methyl-5-thio-alpha-D-ribose 1-phosphate. Also has adenosine deaminase activity.</text>
</comment>
<evidence type="ECO:0000313" key="13">
    <source>
        <dbReference type="EMBL" id="UOQ43125.1"/>
    </source>
</evidence>
<sequence length="266" mass="29703">MTEPFKHESSRQLSCFVTKPKLTAGITTRQGGFSSPPFDSLNMGLHVNDNEDHVLQNRKQLAIDLNIDLNKWVVGEQVHQTVIHTVDGCDLGKGTLDHSTAIQGVDGLITNKSEVLLTAFYADCVPLYFLDEKSGWLGISHAGWKGTVNHMAFQMIEALKSHGADPEDIQMIIGPCISKKHYEVDERVISQVNEEHKHDVASPTTKGKYLLDLKMLNKQIALQAGLLDKNISMTSYCTYEEEELFFSHRRDGGQSGRMLGYIGWLS</sequence>
<evidence type="ECO:0000256" key="7">
    <source>
        <dbReference type="ARBA" id="ARBA00022801"/>
    </source>
</evidence>
<dbReference type="InterPro" id="IPR038371">
    <property type="entry name" value="Cu_polyphenol_OxRdtase_sf"/>
</dbReference>
<comment type="catalytic activity">
    <reaction evidence="11">
        <text>S-methyl-5'-thioadenosine + phosphate = 5-(methylsulfanyl)-alpha-D-ribose 1-phosphate + adenine</text>
        <dbReference type="Rhea" id="RHEA:11852"/>
        <dbReference type="ChEBI" id="CHEBI:16708"/>
        <dbReference type="ChEBI" id="CHEBI:17509"/>
        <dbReference type="ChEBI" id="CHEBI:43474"/>
        <dbReference type="ChEBI" id="CHEBI:58533"/>
        <dbReference type="EC" id="2.4.2.28"/>
    </reaction>
    <physiologicalReaction direction="left-to-right" evidence="11">
        <dbReference type="Rhea" id="RHEA:11853"/>
    </physiologicalReaction>
</comment>
<protein>
    <recommendedName>
        <fullName evidence="12">Purine nucleoside phosphorylase</fullName>
    </recommendedName>
</protein>
<comment type="cofactor">
    <cofactor evidence="2">
        <name>Zn(2+)</name>
        <dbReference type="ChEBI" id="CHEBI:29105"/>
    </cofactor>
</comment>
<dbReference type="InterPro" id="IPR003730">
    <property type="entry name" value="Cu_polyphenol_OxRdtase"/>
</dbReference>
<proteinExistence type="inferred from homology"/>
<organism evidence="13 14">
    <name type="scientific">Halobacillus salinarum</name>
    <dbReference type="NCBI Taxonomy" id="2932257"/>
    <lineage>
        <taxon>Bacteria</taxon>
        <taxon>Bacillati</taxon>
        <taxon>Bacillota</taxon>
        <taxon>Bacilli</taxon>
        <taxon>Bacillales</taxon>
        <taxon>Bacillaceae</taxon>
        <taxon>Halobacillus</taxon>
    </lineage>
</organism>
<dbReference type="Proteomes" id="UP000831787">
    <property type="component" value="Chromosome"/>
</dbReference>
<evidence type="ECO:0000256" key="10">
    <source>
        <dbReference type="ARBA" id="ARBA00048968"/>
    </source>
</evidence>
<dbReference type="Gene3D" id="3.60.140.10">
    <property type="entry name" value="CNF1/YfiH-like putative cysteine hydrolases"/>
    <property type="match status" value="1"/>
</dbReference>
<gene>
    <name evidence="13" type="primary">pgeF</name>
    <name evidence="13" type="ORF">MUN89_14385</name>
</gene>
<comment type="catalytic activity">
    <reaction evidence="9">
        <text>adenosine + H2O + H(+) = inosine + NH4(+)</text>
        <dbReference type="Rhea" id="RHEA:24408"/>
        <dbReference type="ChEBI" id="CHEBI:15377"/>
        <dbReference type="ChEBI" id="CHEBI:15378"/>
        <dbReference type="ChEBI" id="CHEBI:16335"/>
        <dbReference type="ChEBI" id="CHEBI:17596"/>
        <dbReference type="ChEBI" id="CHEBI:28938"/>
        <dbReference type="EC" id="3.5.4.4"/>
    </reaction>
    <physiologicalReaction direction="left-to-right" evidence="9">
        <dbReference type="Rhea" id="RHEA:24409"/>
    </physiologicalReaction>
</comment>
<comment type="catalytic activity">
    <reaction evidence="1">
        <text>inosine + phosphate = alpha-D-ribose 1-phosphate + hypoxanthine</text>
        <dbReference type="Rhea" id="RHEA:27646"/>
        <dbReference type="ChEBI" id="CHEBI:17368"/>
        <dbReference type="ChEBI" id="CHEBI:17596"/>
        <dbReference type="ChEBI" id="CHEBI:43474"/>
        <dbReference type="ChEBI" id="CHEBI:57720"/>
        <dbReference type="EC" id="2.4.2.1"/>
    </reaction>
    <physiologicalReaction direction="left-to-right" evidence="1">
        <dbReference type="Rhea" id="RHEA:27647"/>
    </physiologicalReaction>
</comment>
<evidence type="ECO:0000313" key="14">
    <source>
        <dbReference type="Proteomes" id="UP000831787"/>
    </source>
</evidence>
<dbReference type="PANTHER" id="PTHR30616">
    <property type="entry name" value="UNCHARACTERIZED PROTEIN YFIH"/>
    <property type="match status" value="1"/>
</dbReference>
<evidence type="ECO:0000256" key="2">
    <source>
        <dbReference type="ARBA" id="ARBA00001947"/>
    </source>
</evidence>
<comment type="catalytic activity">
    <reaction evidence="10">
        <text>adenosine + phosphate = alpha-D-ribose 1-phosphate + adenine</text>
        <dbReference type="Rhea" id="RHEA:27642"/>
        <dbReference type="ChEBI" id="CHEBI:16335"/>
        <dbReference type="ChEBI" id="CHEBI:16708"/>
        <dbReference type="ChEBI" id="CHEBI:43474"/>
        <dbReference type="ChEBI" id="CHEBI:57720"/>
        <dbReference type="EC" id="2.4.2.1"/>
    </reaction>
    <physiologicalReaction direction="left-to-right" evidence="10">
        <dbReference type="Rhea" id="RHEA:27643"/>
    </physiologicalReaction>
</comment>
<evidence type="ECO:0000256" key="3">
    <source>
        <dbReference type="ARBA" id="ARBA00003215"/>
    </source>
</evidence>
<keyword evidence="6" id="KW-0479">Metal-binding</keyword>
<keyword evidence="7" id="KW-0378">Hydrolase</keyword>
<keyword evidence="14" id="KW-1185">Reference proteome</keyword>
<dbReference type="EMBL" id="CP095073">
    <property type="protein sequence ID" value="UOQ43125.1"/>
    <property type="molecule type" value="Genomic_DNA"/>
</dbReference>
<dbReference type="InterPro" id="IPR011324">
    <property type="entry name" value="Cytotoxic_necrot_fac-like_cat"/>
</dbReference>
<evidence type="ECO:0000256" key="11">
    <source>
        <dbReference type="ARBA" id="ARBA00049893"/>
    </source>
</evidence>
<comment type="similarity">
    <text evidence="4 12">Belongs to the purine nucleoside phosphorylase YfiH/LACC1 family.</text>
</comment>
<evidence type="ECO:0000256" key="12">
    <source>
        <dbReference type="RuleBase" id="RU361274"/>
    </source>
</evidence>
<evidence type="ECO:0000256" key="4">
    <source>
        <dbReference type="ARBA" id="ARBA00007353"/>
    </source>
</evidence>
<evidence type="ECO:0000256" key="8">
    <source>
        <dbReference type="ARBA" id="ARBA00022833"/>
    </source>
</evidence>
<name>A0ABY4EF84_9BACI</name>
<evidence type="ECO:0000256" key="1">
    <source>
        <dbReference type="ARBA" id="ARBA00000553"/>
    </source>
</evidence>
<accession>A0ABY4EF84</accession>
<dbReference type="RefSeq" id="WP_244708484.1">
    <property type="nucleotide sequence ID" value="NZ_CP095073.1"/>
</dbReference>
<dbReference type="SUPFAM" id="SSF64438">
    <property type="entry name" value="CNF1/YfiH-like putative cysteine hydrolases"/>
    <property type="match status" value="1"/>
</dbReference>
<evidence type="ECO:0000256" key="9">
    <source>
        <dbReference type="ARBA" id="ARBA00047989"/>
    </source>
</evidence>
<keyword evidence="8" id="KW-0862">Zinc</keyword>
<dbReference type="PANTHER" id="PTHR30616:SF2">
    <property type="entry name" value="PURINE NUCLEOSIDE PHOSPHORYLASE LACC1"/>
    <property type="match status" value="1"/>
</dbReference>
<reference evidence="13 14" key="1">
    <citation type="submission" date="2022-04" db="EMBL/GenBank/DDBJ databases">
        <title>Halobacillus sp. isolated from saltern.</title>
        <authorList>
            <person name="Won M."/>
            <person name="Lee C.-M."/>
            <person name="Woen H.-Y."/>
            <person name="Kwon S.-W."/>
        </authorList>
    </citation>
    <scope>NUCLEOTIDE SEQUENCE [LARGE SCALE GENOMIC DNA]</scope>
    <source>
        <strain evidence="13 14">SSBR10-3</strain>
    </source>
</reference>
<evidence type="ECO:0000256" key="5">
    <source>
        <dbReference type="ARBA" id="ARBA00022679"/>
    </source>
</evidence>